<evidence type="ECO:0000313" key="2">
    <source>
        <dbReference type="Proteomes" id="UP000467700"/>
    </source>
</evidence>
<protein>
    <recommendedName>
        <fullName evidence="3">BTB domain-containing protein</fullName>
    </recommendedName>
</protein>
<evidence type="ECO:0000313" key="1">
    <source>
        <dbReference type="EMBL" id="CAA7257442.1"/>
    </source>
</evidence>
<comment type="caution">
    <text evidence="1">The sequence shown here is derived from an EMBL/GenBank/DDBJ whole genome shotgun (WGS) entry which is preliminary data.</text>
</comment>
<keyword evidence="2" id="KW-1185">Reference proteome</keyword>
<name>A0A8S0VQ30_CYCAE</name>
<dbReference type="Gene3D" id="3.30.710.10">
    <property type="entry name" value="Potassium Channel Kv1.1, Chain A"/>
    <property type="match status" value="1"/>
</dbReference>
<organism evidence="1 2">
    <name type="scientific">Cyclocybe aegerita</name>
    <name type="common">Black poplar mushroom</name>
    <name type="synonym">Agrocybe aegerita</name>
    <dbReference type="NCBI Taxonomy" id="1973307"/>
    <lineage>
        <taxon>Eukaryota</taxon>
        <taxon>Fungi</taxon>
        <taxon>Dikarya</taxon>
        <taxon>Basidiomycota</taxon>
        <taxon>Agaricomycotina</taxon>
        <taxon>Agaricomycetes</taxon>
        <taxon>Agaricomycetidae</taxon>
        <taxon>Agaricales</taxon>
        <taxon>Agaricineae</taxon>
        <taxon>Bolbitiaceae</taxon>
        <taxon>Cyclocybe</taxon>
    </lineage>
</organism>
<gene>
    <name evidence="1" type="ORF">AAE3_LOCUS723</name>
</gene>
<dbReference type="InterPro" id="IPR011333">
    <property type="entry name" value="SKP1/BTB/POZ_sf"/>
</dbReference>
<dbReference type="Proteomes" id="UP000467700">
    <property type="component" value="Unassembled WGS sequence"/>
</dbReference>
<dbReference type="OrthoDB" id="3184970at2759"/>
<reference evidence="1 2" key="1">
    <citation type="submission" date="2020-01" db="EMBL/GenBank/DDBJ databases">
        <authorList>
            <person name="Gupta K D."/>
        </authorList>
    </citation>
    <scope>NUCLEOTIDE SEQUENCE [LARGE SCALE GENOMIC DNA]</scope>
</reference>
<dbReference type="AlphaFoldDB" id="A0A8S0VQ30"/>
<proteinExistence type="predicted"/>
<accession>A0A8S0VQ30</accession>
<evidence type="ECO:0008006" key="3">
    <source>
        <dbReference type="Google" id="ProtNLM"/>
    </source>
</evidence>
<sequence>MLLITQGPKMEPECSVQAEKTPIHPQFNDSEADVTFQSVDGILFNLRRKYLELNTGAFPGAEFDTRGEVTHLTETSKVLEVLFRFVYPKEQPDVEELSFITLAGVAEAAEKYEVYAAMNICKLQMKRFLPQDALGILAHASKHDYPKLIQEAVPHLGRVSMVTVLEVLPPRYVLPFVRYHESWNSVFEDALKAIIEMKVASPSNPRQHWYFERSLKPQACHSCMMFLVVLLQELKALESVKDLKEALSKTRPALSSCISPACRYSSVCTTIFSDMKTKLEGIPPFLDFL</sequence>
<dbReference type="EMBL" id="CACVBS010000001">
    <property type="protein sequence ID" value="CAA7257442.1"/>
    <property type="molecule type" value="Genomic_DNA"/>
</dbReference>